<dbReference type="eggNOG" id="ENOG502SN7V">
    <property type="taxonomic scope" value="Eukaryota"/>
</dbReference>
<proteinExistence type="predicted"/>
<dbReference type="PANTHER" id="PTHR22826">
    <property type="entry name" value="RHO GUANINE EXCHANGE FACTOR-RELATED"/>
    <property type="match status" value="1"/>
</dbReference>
<keyword evidence="1" id="KW-0344">Guanine-nucleotide releasing factor</keyword>
<dbReference type="SUPFAM" id="SSF46966">
    <property type="entry name" value="Spectrin repeat"/>
    <property type="match status" value="1"/>
</dbReference>
<dbReference type="Proteomes" id="UP000095285">
    <property type="component" value="Unassembled WGS sequence"/>
</dbReference>
<dbReference type="GO" id="GO:0005085">
    <property type="term" value="F:guanyl-nucleotide exchange factor activity"/>
    <property type="evidence" value="ECO:0007669"/>
    <property type="project" value="UniProtKB-KW"/>
</dbReference>
<organism evidence="2 3">
    <name type="scientific">Loa loa</name>
    <name type="common">Eye worm</name>
    <name type="synonym">Filaria loa</name>
    <dbReference type="NCBI Taxonomy" id="7209"/>
    <lineage>
        <taxon>Eukaryota</taxon>
        <taxon>Metazoa</taxon>
        <taxon>Ecdysozoa</taxon>
        <taxon>Nematoda</taxon>
        <taxon>Chromadorea</taxon>
        <taxon>Rhabditida</taxon>
        <taxon>Spirurina</taxon>
        <taxon>Spiruromorpha</taxon>
        <taxon>Filarioidea</taxon>
        <taxon>Onchocercidae</taxon>
        <taxon>Loa</taxon>
    </lineage>
</organism>
<evidence type="ECO:0000256" key="1">
    <source>
        <dbReference type="ARBA" id="ARBA00022658"/>
    </source>
</evidence>
<name>A0A1I7V7B9_LOALO</name>
<sequence length="361" mass="41540">MDVGGVLRYNHLEWVQHRMDIERMKSSATVIAQSLSEFGRCLKETELPNDVETTARLLEMQTAERDAIKEDFRISIRKGLSLLRHVRQLDVKPKHEQLSPTRLHNVTAIERMLVQLEETERSFDTFWMKHEKRLTQCLNLRRFEDSFRKLQSAFAKHMIHLEEHREVGDGPKKAEQLAKAHAEYCQQAMEDVNNARLLRDEGQELISSQDVELTASLLPKCDELDRMADALSGALERRAKVLQLSKDMHQQIHEANNWCHRGVELLTTIPYDCTASNAANALTTVDKYIEEGESLKVAERIDDMRRLSVSRRDALQKIAMREIRKPPVQVVSPEKLQCSNDDKHCSVTIVNKNSVPTSPTK</sequence>
<reference evidence="2" key="1">
    <citation type="submission" date="2012-04" db="EMBL/GenBank/DDBJ databases">
        <title>The Genome Sequence of Loa loa.</title>
        <authorList>
            <consortium name="The Broad Institute Genome Sequencing Platform"/>
            <consortium name="Broad Institute Genome Sequencing Center for Infectious Disease"/>
            <person name="Nutman T.B."/>
            <person name="Fink D.L."/>
            <person name="Russ C."/>
            <person name="Young S."/>
            <person name="Zeng Q."/>
            <person name="Gargeya S."/>
            <person name="Alvarado L."/>
            <person name="Berlin A."/>
            <person name="Chapman S.B."/>
            <person name="Chen Z."/>
            <person name="Freedman E."/>
            <person name="Gellesch M."/>
            <person name="Goldberg J."/>
            <person name="Griggs A."/>
            <person name="Gujja S."/>
            <person name="Heilman E.R."/>
            <person name="Heiman D."/>
            <person name="Howarth C."/>
            <person name="Mehta T."/>
            <person name="Neiman D."/>
            <person name="Pearson M."/>
            <person name="Roberts A."/>
            <person name="Saif S."/>
            <person name="Shea T."/>
            <person name="Shenoy N."/>
            <person name="Sisk P."/>
            <person name="Stolte C."/>
            <person name="Sykes S."/>
            <person name="White J."/>
            <person name="Yandava C."/>
            <person name="Haas B."/>
            <person name="Henn M.R."/>
            <person name="Nusbaum C."/>
            <person name="Birren B."/>
        </authorList>
    </citation>
    <scope>NUCLEOTIDE SEQUENCE [LARGE SCALE GENOMIC DNA]</scope>
</reference>
<evidence type="ECO:0000313" key="3">
    <source>
        <dbReference type="WBParaSite" id="EN70_10675"/>
    </source>
</evidence>
<dbReference type="GO" id="GO:0005737">
    <property type="term" value="C:cytoplasm"/>
    <property type="evidence" value="ECO:0007669"/>
    <property type="project" value="TreeGrafter"/>
</dbReference>
<reference evidence="3" key="2">
    <citation type="submission" date="2016-11" db="UniProtKB">
        <authorList>
            <consortium name="WormBaseParasite"/>
        </authorList>
    </citation>
    <scope>IDENTIFICATION</scope>
</reference>
<dbReference type="WBParaSite" id="EN70_10675">
    <property type="protein sequence ID" value="EN70_10675"/>
    <property type="gene ID" value="EN70_10675"/>
</dbReference>
<evidence type="ECO:0000313" key="2">
    <source>
        <dbReference type="Proteomes" id="UP000095285"/>
    </source>
</evidence>
<accession>A0A1I7V7B9</accession>
<dbReference type="Gene3D" id="1.20.58.60">
    <property type="match status" value="1"/>
</dbReference>
<keyword evidence="2" id="KW-1185">Reference proteome</keyword>
<dbReference type="PANTHER" id="PTHR22826:SF211">
    <property type="entry name" value="LD43457P"/>
    <property type="match status" value="1"/>
</dbReference>
<dbReference type="AlphaFoldDB" id="A0A1I7V7B9"/>
<protein>
    <submittedName>
        <fullName evidence="3">BAR domain-containing protein</fullName>
    </submittedName>
</protein>
<dbReference type="InterPro" id="IPR051336">
    <property type="entry name" value="RhoGEF_Guanine_NuclExch_SF"/>
</dbReference>
<dbReference type="STRING" id="7209.A0A1I7V7B9"/>